<accession>A0A516SIT2</accession>
<dbReference type="InterPro" id="IPR008778">
    <property type="entry name" value="Pirin_C_dom"/>
</dbReference>
<feature type="domain" description="Pirin N-terminal" evidence="4">
    <location>
        <begin position="20"/>
        <end position="122"/>
    </location>
</feature>
<feature type="binding site" evidence="2">
    <location>
        <position position="101"/>
    </location>
    <ligand>
        <name>Fe cation</name>
        <dbReference type="ChEBI" id="CHEBI:24875"/>
    </ligand>
</feature>
<evidence type="ECO:0000259" key="4">
    <source>
        <dbReference type="Pfam" id="PF02678"/>
    </source>
</evidence>
<dbReference type="RefSeq" id="WP_144279443.1">
    <property type="nucleotide sequence ID" value="NZ_CP041730.1"/>
</dbReference>
<dbReference type="Gene3D" id="2.60.120.10">
    <property type="entry name" value="Jelly Rolls"/>
    <property type="match status" value="2"/>
</dbReference>
<keyword evidence="2" id="KW-0408">Iron</keyword>
<dbReference type="AlphaFoldDB" id="A0A516SIT2"/>
<dbReference type="InterPro" id="IPR011051">
    <property type="entry name" value="RmlC_Cupin_sf"/>
</dbReference>
<feature type="binding site" evidence="2">
    <location>
        <position position="103"/>
    </location>
    <ligand>
        <name>Fe cation</name>
        <dbReference type="ChEBI" id="CHEBI:24875"/>
    </ligand>
</feature>
<evidence type="ECO:0000256" key="3">
    <source>
        <dbReference type="RuleBase" id="RU003457"/>
    </source>
</evidence>
<feature type="binding site" evidence="2">
    <location>
        <position position="57"/>
    </location>
    <ligand>
        <name>Fe cation</name>
        <dbReference type="ChEBI" id="CHEBI:24875"/>
    </ligand>
</feature>
<dbReference type="Proteomes" id="UP000317550">
    <property type="component" value="Chromosome"/>
</dbReference>
<comment type="similarity">
    <text evidence="1 3">Belongs to the pirin family.</text>
</comment>
<dbReference type="OrthoDB" id="9780903at2"/>
<dbReference type="InterPro" id="IPR012093">
    <property type="entry name" value="Pirin"/>
</dbReference>
<dbReference type="EMBL" id="CP041730">
    <property type="protein sequence ID" value="QDQ28056.1"/>
    <property type="molecule type" value="Genomic_DNA"/>
</dbReference>
<protein>
    <submittedName>
        <fullName evidence="6">Pirin family protein</fullName>
    </submittedName>
</protein>
<feature type="domain" description="Pirin C-terminal" evidence="5">
    <location>
        <begin position="176"/>
        <end position="274"/>
    </location>
</feature>
<dbReference type="PANTHER" id="PTHR13903:SF8">
    <property type="entry name" value="PIRIN"/>
    <property type="match status" value="1"/>
</dbReference>
<dbReference type="KEGG" id="cari:FNU76_17840"/>
<evidence type="ECO:0000259" key="5">
    <source>
        <dbReference type="Pfam" id="PF05726"/>
    </source>
</evidence>
<evidence type="ECO:0000256" key="2">
    <source>
        <dbReference type="PIRSR" id="PIRSR006232-1"/>
    </source>
</evidence>
<keyword evidence="7" id="KW-1185">Reference proteome</keyword>
<comment type="cofactor">
    <cofactor evidence="2">
        <name>Fe cation</name>
        <dbReference type="ChEBI" id="CHEBI:24875"/>
    </cofactor>
    <text evidence="2">Binds 1 Fe cation per subunit.</text>
</comment>
<name>A0A516SIT2_9NEIS</name>
<dbReference type="Pfam" id="PF05726">
    <property type="entry name" value="Pirin_C"/>
    <property type="match status" value="1"/>
</dbReference>
<evidence type="ECO:0000313" key="7">
    <source>
        <dbReference type="Proteomes" id="UP000317550"/>
    </source>
</evidence>
<keyword evidence="2" id="KW-0479">Metal-binding</keyword>
<dbReference type="CDD" id="cd02247">
    <property type="entry name" value="cupin_pirin_C"/>
    <property type="match status" value="1"/>
</dbReference>
<dbReference type="InterPro" id="IPR014710">
    <property type="entry name" value="RmlC-like_jellyroll"/>
</dbReference>
<gene>
    <name evidence="6" type="ORF">FNU76_17840</name>
</gene>
<evidence type="ECO:0000313" key="6">
    <source>
        <dbReference type="EMBL" id="QDQ28056.1"/>
    </source>
</evidence>
<dbReference type="PANTHER" id="PTHR13903">
    <property type="entry name" value="PIRIN-RELATED"/>
    <property type="match status" value="1"/>
</dbReference>
<reference evidence="7" key="1">
    <citation type="submission" date="2019-07" db="EMBL/GenBank/DDBJ databases">
        <title>Chitinimonas sp. nov., isolated from Ny-Alesund, arctica soil.</title>
        <authorList>
            <person name="Xu Q."/>
            <person name="Peng F."/>
        </authorList>
    </citation>
    <scope>NUCLEOTIDE SEQUENCE [LARGE SCALE GENOMIC DNA]</scope>
    <source>
        <strain evidence="7">R3-44</strain>
    </source>
</reference>
<dbReference type="InterPro" id="IPR003829">
    <property type="entry name" value="Pirin_N_dom"/>
</dbReference>
<proteinExistence type="inferred from homology"/>
<organism evidence="6 7">
    <name type="scientific">Chitinimonas arctica</name>
    <dbReference type="NCBI Taxonomy" id="2594795"/>
    <lineage>
        <taxon>Bacteria</taxon>
        <taxon>Pseudomonadati</taxon>
        <taxon>Pseudomonadota</taxon>
        <taxon>Betaproteobacteria</taxon>
        <taxon>Neisseriales</taxon>
        <taxon>Chitinibacteraceae</taxon>
        <taxon>Chitinimonas</taxon>
    </lineage>
</organism>
<dbReference type="CDD" id="cd02909">
    <property type="entry name" value="cupin_pirin_N"/>
    <property type="match status" value="1"/>
</dbReference>
<evidence type="ECO:0000256" key="1">
    <source>
        <dbReference type="ARBA" id="ARBA00008416"/>
    </source>
</evidence>
<dbReference type="Pfam" id="PF02678">
    <property type="entry name" value="Pirin"/>
    <property type="match status" value="1"/>
</dbReference>
<sequence>MSTIQHLLKPHERDLGGFTVKRLLPSLPKQAVGPFIFFDHMGPAVQAPGEGMDVRPHPHIGLATVTYLYEGEILHRDSLGSIQAIRPGDVNWMTAGHGIVHSERTPPAARDSGQTLHGLQTWFALPREYELTEPAFFHHSADSLPLLEWPGLRLRVVLGSAYGQRSPVQTFGDTLYVAGELDAGAVFEIPADHAERGVYLARGAIEIDGEAVMPGQLAVLQPGVNATVTAQAESRLMVLGGEPLDGPRYIWWNFVASSKERIEEAKLRWKSGGFPQVPGETEFIPLPEK</sequence>
<dbReference type="SUPFAM" id="SSF51182">
    <property type="entry name" value="RmlC-like cupins"/>
    <property type="match status" value="1"/>
</dbReference>
<dbReference type="GO" id="GO:0046872">
    <property type="term" value="F:metal ion binding"/>
    <property type="evidence" value="ECO:0007669"/>
    <property type="project" value="UniProtKB-KW"/>
</dbReference>
<feature type="binding site" evidence="2">
    <location>
        <position position="59"/>
    </location>
    <ligand>
        <name>Fe cation</name>
        <dbReference type="ChEBI" id="CHEBI:24875"/>
    </ligand>
</feature>
<dbReference type="PIRSF" id="PIRSF006232">
    <property type="entry name" value="Pirin"/>
    <property type="match status" value="1"/>
</dbReference>